<name>A0A1I7SKN7_BURXY</name>
<evidence type="ECO:0000313" key="2">
    <source>
        <dbReference type="WBParaSite" id="BXY_1361800.1"/>
    </source>
</evidence>
<evidence type="ECO:0000313" key="1">
    <source>
        <dbReference type="Proteomes" id="UP000095284"/>
    </source>
</evidence>
<organism evidence="1 2">
    <name type="scientific">Bursaphelenchus xylophilus</name>
    <name type="common">Pinewood nematode worm</name>
    <name type="synonym">Aphelenchoides xylophilus</name>
    <dbReference type="NCBI Taxonomy" id="6326"/>
    <lineage>
        <taxon>Eukaryota</taxon>
        <taxon>Metazoa</taxon>
        <taxon>Ecdysozoa</taxon>
        <taxon>Nematoda</taxon>
        <taxon>Chromadorea</taxon>
        <taxon>Rhabditida</taxon>
        <taxon>Tylenchina</taxon>
        <taxon>Tylenchomorpha</taxon>
        <taxon>Aphelenchoidea</taxon>
        <taxon>Aphelenchoididae</taxon>
        <taxon>Bursaphelenchus</taxon>
    </lineage>
</organism>
<protein>
    <submittedName>
        <fullName evidence="2">Ig-like domain-containing protein</fullName>
    </submittedName>
</protein>
<dbReference type="AlphaFoldDB" id="A0A1I7SKN7"/>
<dbReference type="Proteomes" id="UP000095284">
    <property type="component" value="Unplaced"/>
</dbReference>
<sequence>ETVQEVRWIDVRLTIKVGAPIKECNGGPAAPPVHVSAEAKSAYCTFHCTTEKVIKAVPTAYLWLRSGHKTPEGVGDRPYKSTEERAFMVDPAFSDRKALL</sequence>
<proteinExistence type="predicted"/>
<reference evidence="2" key="1">
    <citation type="submission" date="2016-11" db="UniProtKB">
        <authorList>
            <consortium name="WormBaseParasite"/>
        </authorList>
    </citation>
    <scope>IDENTIFICATION</scope>
</reference>
<accession>A0A1I7SKN7</accession>
<dbReference type="WBParaSite" id="BXY_1361800.1">
    <property type="protein sequence ID" value="BXY_1361800.1"/>
    <property type="gene ID" value="BXY_1361800"/>
</dbReference>